<feature type="compositionally biased region" description="Polar residues" evidence="9">
    <location>
        <begin position="184"/>
        <end position="200"/>
    </location>
</feature>
<evidence type="ECO:0000256" key="8">
    <source>
        <dbReference type="ARBA" id="ARBA00022833"/>
    </source>
</evidence>
<dbReference type="STRING" id="181874.A0A409YHQ5"/>
<evidence type="ECO:0000256" key="5">
    <source>
        <dbReference type="ARBA" id="ARBA00022737"/>
    </source>
</evidence>
<evidence type="ECO:0000256" key="4">
    <source>
        <dbReference type="ARBA" id="ARBA00022723"/>
    </source>
</evidence>
<dbReference type="SUPFAM" id="SSF57850">
    <property type="entry name" value="RING/U-box"/>
    <property type="match status" value="2"/>
</dbReference>
<dbReference type="SMART" id="SM00647">
    <property type="entry name" value="IBR"/>
    <property type="match status" value="2"/>
</dbReference>
<keyword evidence="12" id="KW-1185">Reference proteome</keyword>
<keyword evidence="8" id="KW-0862">Zinc</keyword>
<dbReference type="PROSITE" id="PS51873">
    <property type="entry name" value="TRIAD"/>
    <property type="match status" value="1"/>
</dbReference>
<dbReference type="CDD" id="cd20335">
    <property type="entry name" value="BRcat_RBR"/>
    <property type="match status" value="1"/>
</dbReference>
<dbReference type="InterPro" id="IPR002867">
    <property type="entry name" value="IBR_dom"/>
</dbReference>
<evidence type="ECO:0000256" key="6">
    <source>
        <dbReference type="ARBA" id="ARBA00022771"/>
    </source>
</evidence>
<dbReference type="GO" id="GO:0008270">
    <property type="term" value="F:zinc ion binding"/>
    <property type="evidence" value="ECO:0007669"/>
    <property type="project" value="UniProtKB-KW"/>
</dbReference>
<dbReference type="InterPro" id="IPR017907">
    <property type="entry name" value="Znf_RING_CS"/>
</dbReference>
<reference evidence="11 12" key="1">
    <citation type="journal article" date="2018" name="Evol. Lett.">
        <title>Horizontal gene cluster transfer increased hallucinogenic mushroom diversity.</title>
        <authorList>
            <person name="Reynolds H.T."/>
            <person name="Vijayakumar V."/>
            <person name="Gluck-Thaler E."/>
            <person name="Korotkin H.B."/>
            <person name="Matheny P.B."/>
            <person name="Slot J.C."/>
        </authorList>
    </citation>
    <scope>NUCLEOTIDE SEQUENCE [LARGE SCALE GENOMIC DNA]</scope>
    <source>
        <strain evidence="11 12">2629</strain>
    </source>
</reference>
<dbReference type="InterPro" id="IPR013083">
    <property type="entry name" value="Znf_RING/FYVE/PHD"/>
</dbReference>
<evidence type="ECO:0000256" key="3">
    <source>
        <dbReference type="ARBA" id="ARBA00022679"/>
    </source>
</evidence>
<protein>
    <recommendedName>
        <fullName evidence="2">RBR-type E3 ubiquitin transferase</fullName>
        <ecNumber evidence="2">2.3.2.31</ecNumber>
    </recommendedName>
</protein>
<organism evidence="11 12">
    <name type="scientific">Panaeolus cyanescens</name>
    <dbReference type="NCBI Taxonomy" id="181874"/>
    <lineage>
        <taxon>Eukaryota</taxon>
        <taxon>Fungi</taxon>
        <taxon>Dikarya</taxon>
        <taxon>Basidiomycota</taxon>
        <taxon>Agaricomycotina</taxon>
        <taxon>Agaricomycetes</taxon>
        <taxon>Agaricomycetidae</taxon>
        <taxon>Agaricales</taxon>
        <taxon>Agaricineae</taxon>
        <taxon>Galeropsidaceae</taxon>
        <taxon>Panaeolus</taxon>
    </lineage>
</organism>
<dbReference type="GO" id="GO:0016567">
    <property type="term" value="P:protein ubiquitination"/>
    <property type="evidence" value="ECO:0007669"/>
    <property type="project" value="InterPro"/>
</dbReference>
<keyword evidence="3" id="KW-0808">Transferase</keyword>
<keyword evidence="7" id="KW-0833">Ubl conjugation pathway</keyword>
<dbReference type="Gene3D" id="2.20.25.20">
    <property type="match status" value="1"/>
</dbReference>
<proteinExistence type="predicted"/>
<name>A0A409YHQ5_9AGAR</name>
<gene>
    <name evidence="11" type="ORF">CVT24_001952</name>
</gene>
<dbReference type="AlphaFoldDB" id="A0A409YHQ5"/>
<dbReference type="Proteomes" id="UP000284842">
    <property type="component" value="Unassembled WGS sequence"/>
</dbReference>
<dbReference type="Pfam" id="PF01485">
    <property type="entry name" value="IBR"/>
    <property type="match status" value="2"/>
</dbReference>
<dbReference type="PANTHER" id="PTHR11685">
    <property type="entry name" value="RBR FAMILY RING FINGER AND IBR DOMAIN-CONTAINING"/>
    <property type="match status" value="1"/>
</dbReference>
<evidence type="ECO:0000313" key="11">
    <source>
        <dbReference type="EMBL" id="PPR02526.1"/>
    </source>
</evidence>
<sequence>MTAITSTSTARASGSSSHALLHHAHPFTTIDESDVDFETARLIAELHLQDIADIEGRRKGKGRAGVKSDEEYALELMMSELQSVVSISEDNRLAQSISKALETDAAYLDAFMTAEAAAEADRRVAEAVSNGQPLPPPIPAQTRLEHRAFDMEPKFVDDSLAPIQTVKSLAPKVKGTDAGKQPVRTVSHTPAGTIASSSRSGTKEPRVECTACGERVRVGKAFLTSCSHQYCPDCLNDLVEAFTRDESLYPLRCCKEPIDIHAVRPFITKPGLATLFEVKHSEFSVPVSDRLYCAAPTCSAFLDSVNQYRDQFVQCPNCAFSTCRLCKQAYHFGDCAHVNAATDAVRDLARQQGWQTCPGCNAIVELDVGCYHMTCRCRKEFCYLCAQTWKQCTCPQWDENRLVTAAQQRVQNEVGVREAAREAYVAPIAWQARIREMANTLRENHECNNHSWRYRHGGGQCQSCYHTLPQFLLICRNCRYLACKRCTLNRL</sequence>
<dbReference type="GO" id="GO:0061630">
    <property type="term" value="F:ubiquitin protein ligase activity"/>
    <property type="evidence" value="ECO:0007669"/>
    <property type="project" value="UniProtKB-EC"/>
</dbReference>
<dbReference type="InterPro" id="IPR031127">
    <property type="entry name" value="E3_UB_ligase_RBR"/>
</dbReference>
<keyword evidence="4" id="KW-0479">Metal-binding</keyword>
<comment type="caution">
    <text evidence="11">The sequence shown here is derived from an EMBL/GenBank/DDBJ whole genome shotgun (WGS) entry which is preliminary data.</text>
</comment>
<keyword evidence="5" id="KW-0677">Repeat</keyword>
<feature type="region of interest" description="Disordered" evidence="9">
    <location>
        <begin position="173"/>
        <end position="200"/>
    </location>
</feature>
<evidence type="ECO:0000256" key="1">
    <source>
        <dbReference type="ARBA" id="ARBA00001798"/>
    </source>
</evidence>
<dbReference type="PROSITE" id="PS00518">
    <property type="entry name" value="ZF_RING_1"/>
    <property type="match status" value="1"/>
</dbReference>
<dbReference type="EMBL" id="NHTK01001166">
    <property type="protein sequence ID" value="PPR02526.1"/>
    <property type="molecule type" value="Genomic_DNA"/>
</dbReference>
<dbReference type="Gene3D" id="1.20.120.1750">
    <property type="match status" value="1"/>
</dbReference>
<feature type="domain" description="RING-type" evidence="10">
    <location>
        <begin position="205"/>
        <end position="398"/>
    </location>
</feature>
<keyword evidence="6" id="KW-0863">Zinc-finger</keyword>
<dbReference type="InParanoid" id="A0A409YHQ5"/>
<evidence type="ECO:0000256" key="2">
    <source>
        <dbReference type="ARBA" id="ARBA00012251"/>
    </source>
</evidence>
<dbReference type="Gene3D" id="3.30.40.10">
    <property type="entry name" value="Zinc/RING finger domain, C3HC4 (zinc finger)"/>
    <property type="match status" value="1"/>
</dbReference>
<dbReference type="InterPro" id="IPR044066">
    <property type="entry name" value="TRIAD_supradom"/>
</dbReference>
<comment type="catalytic activity">
    <reaction evidence="1">
        <text>[E2 ubiquitin-conjugating enzyme]-S-ubiquitinyl-L-cysteine + [acceptor protein]-L-lysine = [E2 ubiquitin-conjugating enzyme]-L-cysteine + [acceptor protein]-N(6)-ubiquitinyl-L-lysine.</text>
        <dbReference type="EC" id="2.3.2.31"/>
    </reaction>
</comment>
<evidence type="ECO:0000256" key="9">
    <source>
        <dbReference type="SAM" id="MobiDB-lite"/>
    </source>
</evidence>
<dbReference type="CDD" id="cd22584">
    <property type="entry name" value="Rcat_RBR_unk"/>
    <property type="match status" value="1"/>
</dbReference>
<accession>A0A409YHQ5</accession>
<evidence type="ECO:0000313" key="12">
    <source>
        <dbReference type="Proteomes" id="UP000284842"/>
    </source>
</evidence>
<dbReference type="EC" id="2.3.2.31" evidence="2"/>
<dbReference type="OrthoDB" id="9977870at2759"/>
<evidence type="ECO:0000256" key="7">
    <source>
        <dbReference type="ARBA" id="ARBA00022786"/>
    </source>
</evidence>
<evidence type="ECO:0000259" key="10">
    <source>
        <dbReference type="PROSITE" id="PS51873"/>
    </source>
</evidence>